<evidence type="ECO:0000313" key="3">
    <source>
        <dbReference type="Proteomes" id="UP000825935"/>
    </source>
</evidence>
<sequence length="425" mass="46867">MELRRMAVEELKTYDNPHGFGAEVLQGIPPASVGHRGSYFPLTRHTSSTNAQYLYKAAVAAKEMQVSGHGRLSAPAMLANCLLSMISVSDDDEDDEPAAEIEGKPSSVRDLIREDTSSVRDQMGVEAPSQNSERHDMKKEAGMKDETREKPIIKSFSQLCAEEKNDEGPEDHSLGIYHRKRLQIITCCMFPCSTRRSVTASKTMRSTLELLNESDELSSSNDSTCKVKPYNGGRGALRSLMNKVLCNGTPESGSSTSSIGEPDLILGDGGWTPGARVSTHQDESATNQTLSMYEIECMYNNGAENFAHLAEEKGYGDAIKRDCFPAMEDHDVEEVVHETVSMSNDEPVSSSFLFDDSCLSSSSSVSSMNHVMKLESLHPWLTSSADLNSCSSSPHDHKPVNRVLRNVMHNDIQYRLANKRMNLSR</sequence>
<proteinExistence type="predicted"/>
<evidence type="ECO:0000313" key="2">
    <source>
        <dbReference type="EMBL" id="KAH7440817.1"/>
    </source>
</evidence>
<feature type="compositionally biased region" description="Basic and acidic residues" evidence="1">
    <location>
        <begin position="132"/>
        <end position="144"/>
    </location>
</feature>
<accession>A0A8T2UXD7</accession>
<reference evidence="2" key="1">
    <citation type="submission" date="2021-08" db="EMBL/GenBank/DDBJ databases">
        <title>WGS assembly of Ceratopteris richardii.</title>
        <authorList>
            <person name="Marchant D.B."/>
            <person name="Chen G."/>
            <person name="Jenkins J."/>
            <person name="Shu S."/>
            <person name="Leebens-Mack J."/>
            <person name="Grimwood J."/>
            <person name="Schmutz J."/>
            <person name="Soltis P."/>
            <person name="Soltis D."/>
            <person name="Chen Z.-H."/>
        </authorList>
    </citation>
    <scope>NUCLEOTIDE SEQUENCE</scope>
    <source>
        <strain evidence="2">Whitten #5841</strain>
        <tissue evidence="2">Leaf</tissue>
    </source>
</reference>
<dbReference type="OrthoDB" id="1926611at2759"/>
<protein>
    <submittedName>
        <fullName evidence="2">Uncharacterized protein</fullName>
    </submittedName>
</protein>
<comment type="caution">
    <text evidence="2">The sequence shown here is derived from an EMBL/GenBank/DDBJ whole genome shotgun (WGS) entry which is preliminary data.</text>
</comment>
<name>A0A8T2UXD7_CERRI</name>
<feature type="region of interest" description="Disordered" evidence="1">
    <location>
        <begin position="90"/>
        <end position="144"/>
    </location>
</feature>
<dbReference type="EMBL" id="CM035408">
    <property type="protein sequence ID" value="KAH7440817.1"/>
    <property type="molecule type" value="Genomic_DNA"/>
</dbReference>
<organism evidence="2 3">
    <name type="scientific">Ceratopteris richardii</name>
    <name type="common">Triangle waterfern</name>
    <dbReference type="NCBI Taxonomy" id="49495"/>
    <lineage>
        <taxon>Eukaryota</taxon>
        <taxon>Viridiplantae</taxon>
        <taxon>Streptophyta</taxon>
        <taxon>Embryophyta</taxon>
        <taxon>Tracheophyta</taxon>
        <taxon>Polypodiopsida</taxon>
        <taxon>Polypodiidae</taxon>
        <taxon>Polypodiales</taxon>
        <taxon>Pteridineae</taxon>
        <taxon>Pteridaceae</taxon>
        <taxon>Parkerioideae</taxon>
        <taxon>Ceratopteris</taxon>
    </lineage>
</organism>
<dbReference type="Proteomes" id="UP000825935">
    <property type="component" value="Chromosome 3"/>
</dbReference>
<dbReference type="AlphaFoldDB" id="A0A8T2UXD7"/>
<gene>
    <name evidence="2" type="ORF">KP509_03G012100</name>
</gene>
<keyword evidence="3" id="KW-1185">Reference proteome</keyword>
<evidence type="ECO:0000256" key="1">
    <source>
        <dbReference type="SAM" id="MobiDB-lite"/>
    </source>
</evidence>
<feature type="compositionally biased region" description="Acidic residues" evidence="1">
    <location>
        <begin position="90"/>
        <end position="99"/>
    </location>
</feature>